<dbReference type="GO" id="GO:0008932">
    <property type="term" value="F:lytic endotransglycosylase activity"/>
    <property type="evidence" value="ECO:0007669"/>
    <property type="project" value="UniProtKB-UniRule"/>
</dbReference>
<dbReference type="NCBIfam" id="TIGR00413">
    <property type="entry name" value="rlpA"/>
    <property type="match status" value="1"/>
</dbReference>
<dbReference type="InterPro" id="IPR009009">
    <property type="entry name" value="RlpA-like_DPBB"/>
</dbReference>
<evidence type="ECO:0000256" key="1">
    <source>
        <dbReference type="ARBA" id="ARBA00023239"/>
    </source>
</evidence>
<keyword evidence="3" id="KW-0732">Signal</keyword>
<accession>A0A1E3M0T2</accession>
<dbReference type="RefSeq" id="WP_069318613.1">
    <property type="nucleotide sequence ID" value="NZ_MDDS01000003.1"/>
</dbReference>
<keyword evidence="2 3" id="KW-0961">Cell wall biogenesis/degradation</keyword>
<dbReference type="InterPro" id="IPR034718">
    <property type="entry name" value="RlpA"/>
</dbReference>
<comment type="caution">
    <text evidence="6">The sequence shown here is derived from an EMBL/GenBank/DDBJ whole genome shotgun (WGS) entry which is preliminary data.</text>
</comment>
<dbReference type="GO" id="GO:0071555">
    <property type="term" value="P:cell wall organization"/>
    <property type="evidence" value="ECO:0007669"/>
    <property type="project" value="UniProtKB-KW"/>
</dbReference>
<keyword evidence="1 3" id="KW-0456">Lyase</keyword>
<dbReference type="EMBL" id="MDDS01000003">
    <property type="protein sequence ID" value="ODP39656.1"/>
    <property type="molecule type" value="Genomic_DNA"/>
</dbReference>
<dbReference type="Pfam" id="PF03330">
    <property type="entry name" value="DPBB_1"/>
    <property type="match status" value="1"/>
</dbReference>
<evidence type="ECO:0000256" key="2">
    <source>
        <dbReference type="ARBA" id="ARBA00023316"/>
    </source>
</evidence>
<evidence type="ECO:0000313" key="7">
    <source>
        <dbReference type="Proteomes" id="UP000094487"/>
    </source>
</evidence>
<comment type="similarity">
    <text evidence="3 4">Belongs to the RlpA family.</text>
</comment>
<keyword evidence="7" id="KW-1185">Reference proteome</keyword>
<dbReference type="CDD" id="cd22268">
    <property type="entry name" value="DPBB_RlpA-like"/>
    <property type="match status" value="1"/>
</dbReference>
<dbReference type="PANTHER" id="PTHR34183">
    <property type="entry name" value="ENDOLYTIC PEPTIDOGLYCAN TRANSGLYCOSYLASE RLPA"/>
    <property type="match status" value="1"/>
</dbReference>
<organism evidence="6 7">
    <name type="scientific">Sphingomonas turrisvirgatae</name>
    <dbReference type="NCBI Taxonomy" id="1888892"/>
    <lineage>
        <taxon>Bacteria</taxon>
        <taxon>Pseudomonadati</taxon>
        <taxon>Pseudomonadota</taxon>
        <taxon>Alphaproteobacteria</taxon>
        <taxon>Sphingomonadales</taxon>
        <taxon>Sphingomonadaceae</taxon>
        <taxon>Sphingomonas</taxon>
    </lineage>
</organism>
<feature type="domain" description="RlpA-like protein double-psi beta-barrel" evidence="5">
    <location>
        <begin position="46"/>
        <end position="132"/>
    </location>
</feature>
<gene>
    <name evidence="3" type="primary">rlpA</name>
    <name evidence="6" type="ORF">BFL28_08445</name>
</gene>
<feature type="chain" id="PRO_5009987290" description="Endolytic peptidoglycan transglycosylase RlpA" evidence="3">
    <location>
        <begin position="19"/>
        <end position="138"/>
    </location>
</feature>
<sequence length="138" mass="14363" precursor="true">MRGFVAIATLMLAGPALAEDDFSLPATFGMRSATAVADLGSDLGSGTASYYGREIAGNRTASGERCDPDMLTAAHRTAPFGSKLRVTNLATGRSVVVRVNDRGPFRAGRIIDLSHAAAREIGMHRTGTARVSLALLGS</sequence>
<dbReference type="AlphaFoldDB" id="A0A1E3M0T2"/>
<dbReference type="GO" id="GO:0000270">
    <property type="term" value="P:peptidoglycan metabolic process"/>
    <property type="evidence" value="ECO:0007669"/>
    <property type="project" value="UniProtKB-UniRule"/>
</dbReference>
<protein>
    <recommendedName>
        <fullName evidence="3">Endolytic peptidoglycan transglycosylase RlpA</fullName>
        <ecNumber evidence="3">4.2.2.-</ecNumber>
    </recommendedName>
</protein>
<dbReference type="STRING" id="1888892.BFL28_08445"/>
<evidence type="ECO:0000256" key="4">
    <source>
        <dbReference type="RuleBase" id="RU003495"/>
    </source>
</evidence>
<dbReference type="EC" id="4.2.2.-" evidence="3"/>
<dbReference type="PANTHER" id="PTHR34183:SF8">
    <property type="entry name" value="ENDOLYTIC PEPTIDOGLYCAN TRANSGLYCOSYLASE RLPA-RELATED"/>
    <property type="match status" value="1"/>
</dbReference>
<evidence type="ECO:0000259" key="5">
    <source>
        <dbReference type="Pfam" id="PF03330"/>
    </source>
</evidence>
<dbReference type="HAMAP" id="MF_02071">
    <property type="entry name" value="RlpA"/>
    <property type="match status" value="1"/>
</dbReference>
<reference evidence="6 7" key="1">
    <citation type="submission" date="2016-08" db="EMBL/GenBank/DDBJ databases">
        <title>Draft genome of the agarase producing Sphingomonas sp. MCT13.</title>
        <authorList>
            <person name="D'Andrea M.M."/>
            <person name="Rossolini G.M."/>
            <person name="Thaller M.C."/>
        </authorList>
    </citation>
    <scope>NUCLEOTIDE SEQUENCE [LARGE SCALE GENOMIC DNA]</scope>
    <source>
        <strain evidence="6 7">MCT13</strain>
    </source>
</reference>
<comment type="function">
    <text evidence="3">Lytic transglycosylase with a strong preference for naked glycan strands that lack stem peptides.</text>
</comment>
<feature type="signal peptide" evidence="3">
    <location>
        <begin position="1"/>
        <end position="18"/>
    </location>
</feature>
<dbReference type="InterPro" id="IPR036908">
    <property type="entry name" value="RlpA-like_sf"/>
</dbReference>
<proteinExistence type="inferred from homology"/>
<evidence type="ECO:0000256" key="3">
    <source>
        <dbReference type="HAMAP-Rule" id="MF_02071"/>
    </source>
</evidence>
<dbReference type="InterPro" id="IPR012997">
    <property type="entry name" value="RplA"/>
</dbReference>
<dbReference type="SUPFAM" id="SSF50685">
    <property type="entry name" value="Barwin-like endoglucanases"/>
    <property type="match status" value="1"/>
</dbReference>
<dbReference type="Gene3D" id="2.40.40.10">
    <property type="entry name" value="RlpA-like domain"/>
    <property type="match status" value="1"/>
</dbReference>
<dbReference type="OrthoDB" id="9779128at2"/>
<evidence type="ECO:0000313" key="6">
    <source>
        <dbReference type="EMBL" id="ODP39656.1"/>
    </source>
</evidence>
<dbReference type="Proteomes" id="UP000094487">
    <property type="component" value="Unassembled WGS sequence"/>
</dbReference>
<name>A0A1E3M0T2_9SPHN</name>